<sequence length="57" mass="6411">MKFRNFFMILFLAIISSSMASALRAEQKSELDPADLKKATRVVYKAASAAAREMNRN</sequence>
<evidence type="ECO:0000256" key="1">
    <source>
        <dbReference type="SAM" id="SignalP"/>
    </source>
</evidence>
<feature type="signal peptide" evidence="1">
    <location>
        <begin position="1"/>
        <end position="20"/>
    </location>
</feature>
<evidence type="ECO:0000313" key="2">
    <source>
        <dbReference type="EMBL" id="ADJ58527.1"/>
    </source>
</evidence>
<feature type="chain" id="PRO_5003125468" evidence="1">
    <location>
        <begin position="21"/>
        <end position="57"/>
    </location>
</feature>
<reference evidence="2" key="1">
    <citation type="journal article" date="2010" name="Mol. Biol. Evol.">
        <title>Combined EST and proteomic analysis identifies rapidly evolving seminal fluid proteins in Heliconius butterflies.</title>
        <authorList>
            <person name="Walters J.R."/>
            <person name="Harrison R.G."/>
        </authorList>
    </citation>
    <scope>NUCLEOTIDE SEQUENCE</scope>
</reference>
<proteinExistence type="evidence at transcript level"/>
<accession>D9HQ39</accession>
<dbReference type="EMBL" id="HM023794">
    <property type="protein sequence ID" value="ADJ58527.1"/>
    <property type="molecule type" value="mRNA"/>
</dbReference>
<keyword evidence="1" id="KW-0732">Signal</keyword>
<organism evidence="2">
    <name type="scientific">Heliconius erato</name>
    <name type="common">Crimson patched longwing butterfly</name>
    <dbReference type="NCBI Taxonomy" id="33431"/>
    <lineage>
        <taxon>Eukaryota</taxon>
        <taxon>Metazoa</taxon>
        <taxon>Ecdysozoa</taxon>
        <taxon>Arthropoda</taxon>
        <taxon>Hexapoda</taxon>
        <taxon>Insecta</taxon>
        <taxon>Pterygota</taxon>
        <taxon>Neoptera</taxon>
        <taxon>Endopterygota</taxon>
        <taxon>Lepidoptera</taxon>
        <taxon>Glossata</taxon>
        <taxon>Ditrysia</taxon>
        <taxon>Papilionoidea</taxon>
        <taxon>Nymphalidae</taxon>
        <taxon>Heliconiinae</taxon>
        <taxon>Heliconiini</taxon>
        <taxon>Heliconius</taxon>
    </lineage>
</organism>
<dbReference type="AlphaFoldDB" id="D9HQ39"/>
<name>D9HQ39_HELEA</name>
<protein>
    <submittedName>
        <fullName evidence="2">Seminal fluid protein HACP025</fullName>
    </submittedName>
</protein>